<name>A0A1I7M659_9BURK</name>
<dbReference type="PRINTS" id="PR01410">
    <property type="entry name" value="CCBIOGENESIS"/>
</dbReference>
<dbReference type="GO" id="GO:0017004">
    <property type="term" value="P:cytochrome complex assembly"/>
    <property type="evidence" value="ECO:0007669"/>
    <property type="project" value="UniProtKB-KW"/>
</dbReference>
<comment type="similarity">
    <text evidence="2">Belongs to the CcmF/CycK/Ccl1/NrfE/CcsA family.</text>
</comment>
<feature type="transmembrane region" description="Helical" evidence="10">
    <location>
        <begin position="96"/>
        <end position="112"/>
    </location>
</feature>
<accession>A0A1I7M659</accession>
<dbReference type="InterPro" id="IPR002541">
    <property type="entry name" value="Cyt_c_assembly"/>
</dbReference>
<dbReference type="AlphaFoldDB" id="A0A1I7M659"/>
<dbReference type="GO" id="GO:0020037">
    <property type="term" value="F:heme binding"/>
    <property type="evidence" value="ECO:0007669"/>
    <property type="project" value="InterPro"/>
</dbReference>
<feature type="transmembrane region" description="Helical" evidence="10">
    <location>
        <begin position="449"/>
        <end position="468"/>
    </location>
</feature>
<dbReference type="Proteomes" id="UP000199391">
    <property type="component" value="Unassembled WGS sequence"/>
</dbReference>
<comment type="subcellular location">
    <subcellularLocation>
        <location evidence="1">Cell inner membrane</location>
        <topology evidence="1">Multi-pass membrane protein</topology>
    </subcellularLocation>
</comment>
<feature type="transmembrane region" description="Helical" evidence="10">
    <location>
        <begin position="312"/>
        <end position="331"/>
    </location>
</feature>
<feature type="transmembrane region" description="Helical" evidence="10">
    <location>
        <begin position="209"/>
        <end position="231"/>
    </location>
</feature>
<keyword evidence="3" id="KW-1003">Cell membrane</keyword>
<feature type="transmembrane region" description="Helical" evidence="10">
    <location>
        <begin position="177"/>
        <end position="197"/>
    </location>
</feature>
<evidence type="ECO:0000259" key="12">
    <source>
        <dbReference type="Pfam" id="PF16327"/>
    </source>
</evidence>
<feature type="transmembrane region" description="Helical" evidence="10">
    <location>
        <begin position="425"/>
        <end position="443"/>
    </location>
</feature>
<protein>
    <submittedName>
        <fullName evidence="13">Cytochrome c-type biogenesis protein CcmF</fullName>
    </submittedName>
</protein>
<evidence type="ECO:0000256" key="1">
    <source>
        <dbReference type="ARBA" id="ARBA00004429"/>
    </source>
</evidence>
<dbReference type="NCBIfam" id="TIGR00353">
    <property type="entry name" value="nrfE"/>
    <property type="match status" value="1"/>
</dbReference>
<feature type="transmembrane region" description="Helical" evidence="10">
    <location>
        <begin position="615"/>
        <end position="634"/>
    </location>
</feature>
<dbReference type="InterPro" id="IPR003568">
    <property type="entry name" value="Cyt_c_biogenesis_CcmF"/>
</dbReference>
<dbReference type="PRINTS" id="PR01411">
    <property type="entry name" value="CCMFBIOGNSIS"/>
</dbReference>
<feature type="transmembrane region" description="Helical" evidence="10">
    <location>
        <begin position="43"/>
        <end position="61"/>
    </location>
</feature>
<feature type="transmembrane region" description="Helical" evidence="10">
    <location>
        <begin position="352"/>
        <end position="374"/>
    </location>
</feature>
<reference evidence="14" key="1">
    <citation type="submission" date="2016-10" db="EMBL/GenBank/DDBJ databases">
        <authorList>
            <person name="Varghese N."/>
            <person name="Submissions S."/>
        </authorList>
    </citation>
    <scope>NUCLEOTIDE SEQUENCE [LARGE SCALE GENOMIC DNA]</scope>
    <source>
        <strain evidence="14">CGMCC 1.11014</strain>
    </source>
</reference>
<feature type="transmembrane region" description="Helical" evidence="10">
    <location>
        <begin position="124"/>
        <end position="142"/>
    </location>
</feature>
<evidence type="ECO:0000259" key="11">
    <source>
        <dbReference type="Pfam" id="PF01578"/>
    </source>
</evidence>
<evidence type="ECO:0000313" key="13">
    <source>
        <dbReference type="EMBL" id="SFV17441.1"/>
    </source>
</evidence>
<dbReference type="InterPro" id="IPR003567">
    <property type="entry name" value="Cyt_c_biogenesis"/>
</dbReference>
<proteinExistence type="inferred from homology"/>
<feature type="transmembrane region" description="Helical" evidence="10">
    <location>
        <begin position="394"/>
        <end position="413"/>
    </location>
</feature>
<evidence type="ECO:0000256" key="8">
    <source>
        <dbReference type="ARBA" id="ARBA00023136"/>
    </source>
</evidence>
<dbReference type="OrthoDB" id="9761451at2"/>
<dbReference type="Pfam" id="PF16327">
    <property type="entry name" value="CcmF_C"/>
    <property type="match status" value="1"/>
</dbReference>
<evidence type="ECO:0000256" key="6">
    <source>
        <dbReference type="ARBA" id="ARBA00022748"/>
    </source>
</evidence>
<dbReference type="PANTHER" id="PTHR43653">
    <property type="entry name" value="CYTOCHROME C ASSEMBLY PROTEIN-RELATED"/>
    <property type="match status" value="1"/>
</dbReference>
<evidence type="ECO:0000256" key="5">
    <source>
        <dbReference type="ARBA" id="ARBA00022692"/>
    </source>
</evidence>
<keyword evidence="6" id="KW-0201">Cytochrome c-type biogenesis</keyword>
<feature type="domain" description="Cytochrome c-type biogenesis protein CcmF C-terminal" evidence="12">
    <location>
        <begin position="315"/>
        <end position="637"/>
    </location>
</feature>
<dbReference type="GO" id="GO:0005886">
    <property type="term" value="C:plasma membrane"/>
    <property type="evidence" value="ECO:0007669"/>
    <property type="project" value="UniProtKB-SubCell"/>
</dbReference>
<feature type="domain" description="Cytochrome c assembly protein" evidence="11">
    <location>
        <begin position="89"/>
        <end position="295"/>
    </location>
</feature>
<dbReference type="STRING" id="1035707.SAMN05216552_106413"/>
<evidence type="ECO:0000256" key="2">
    <source>
        <dbReference type="ARBA" id="ARBA00009186"/>
    </source>
</evidence>
<feature type="transmembrane region" description="Helical" evidence="10">
    <location>
        <begin position="274"/>
        <end position="292"/>
    </location>
</feature>
<evidence type="ECO:0000313" key="14">
    <source>
        <dbReference type="Proteomes" id="UP000199391"/>
    </source>
</evidence>
<organism evidence="13 14">
    <name type="scientific">Pseudoduganella namucuonensis</name>
    <dbReference type="NCBI Taxonomy" id="1035707"/>
    <lineage>
        <taxon>Bacteria</taxon>
        <taxon>Pseudomonadati</taxon>
        <taxon>Pseudomonadota</taxon>
        <taxon>Betaproteobacteria</taxon>
        <taxon>Burkholderiales</taxon>
        <taxon>Oxalobacteraceae</taxon>
        <taxon>Telluria group</taxon>
        <taxon>Pseudoduganella</taxon>
    </lineage>
</organism>
<keyword evidence="5 10" id="KW-0812">Transmembrane</keyword>
<keyword evidence="7 10" id="KW-1133">Transmembrane helix</keyword>
<gene>
    <name evidence="13" type="ORF">SAMN05216552_106413</name>
</gene>
<keyword evidence="8 10" id="KW-0472">Membrane</keyword>
<keyword evidence="14" id="KW-1185">Reference proteome</keyword>
<dbReference type="EMBL" id="FPBO01000064">
    <property type="protein sequence ID" value="SFV17441.1"/>
    <property type="molecule type" value="Genomic_DNA"/>
</dbReference>
<feature type="transmembrane region" description="Helical" evidence="10">
    <location>
        <begin position="489"/>
        <end position="510"/>
    </location>
</feature>
<evidence type="ECO:0000256" key="7">
    <source>
        <dbReference type="ARBA" id="ARBA00022989"/>
    </source>
</evidence>
<evidence type="ECO:0000256" key="4">
    <source>
        <dbReference type="ARBA" id="ARBA00022519"/>
    </source>
</evidence>
<dbReference type="RefSeq" id="WP_093561399.1">
    <property type="nucleotide sequence ID" value="NZ_FPBO01000064.1"/>
</dbReference>
<keyword evidence="4" id="KW-0997">Cell inner membrane</keyword>
<comment type="function">
    <text evidence="9">Required for the biogenesis of c-type cytochromes. Possible subunit of a heme lyase.</text>
</comment>
<evidence type="ECO:0000256" key="10">
    <source>
        <dbReference type="SAM" id="Phobius"/>
    </source>
</evidence>
<evidence type="ECO:0000256" key="3">
    <source>
        <dbReference type="ARBA" id="ARBA00022475"/>
    </source>
</evidence>
<sequence length="658" mass="71424">MIAELGNFALMLALSLALLQGSLPLLGAWRGQRRWIALARPAAWAQALFVTAAFGCLLYLFSQNDFSVQYVAAHSNSMLPLHFRLAGAWGGHEGSLLLWVQILAVWTAAVAFKSAQLPEEMTARVLGVLGLVSVGFLSFMLFTSNPFDRLLPAARDGRDLNPLLQDLGMIIHPPLLYMGYVGFSVAFAFAIAALLGGRLDAAWARWSRPWTLVAWAFLTLGIFMGSFWAYYELGWGGWWFWDAVENASFMPWLLGTALLHSLAVTEKRGGFRTWTVLLAILAFSLSLLGTFLVRSGVLTSVHAFATDPERGLFILVFLAIVIGGALGLYAWRAPTVGLGGRFALFSRESLLLLNNVLLVTAAASVLLGTLYPLFLDALGMGKISVGPPYFEAAFVPLMLPVLLVLAAGPFAAWKSDSVREVLRRLAWVAQASVLAGAAALFGWKATPMVAGGLLLAVWVALGTALHMVQRLAPAEGGSLRARISRQPGAWWGMLAAHAGIAVFVAGVTLVKGTETSQDESMRVGYSVKSGTLEYRFVSLEKVDGPNYIAARGTFEVWQGERRIALLAPEKRYYTVQQAPMTEAAIDRAWNRDLYLSLGEPGKDGAWLVRIQHKPFVGWIWAGCLLIASGGFLAASDRRYRVRRRAEQTTGAALAGGMA</sequence>
<dbReference type="InterPro" id="IPR032523">
    <property type="entry name" value="CcmF_C"/>
</dbReference>
<feature type="transmembrane region" description="Helical" evidence="10">
    <location>
        <begin position="243"/>
        <end position="262"/>
    </location>
</feature>
<dbReference type="Pfam" id="PF01578">
    <property type="entry name" value="Cytochrom_C_asm"/>
    <property type="match status" value="1"/>
</dbReference>
<dbReference type="GO" id="GO:0015232">
    <property type="term" value="F:heme transmembrane transporter activity"/>
    <property type="evidence" value="ECO:0007669"/>
    <property type="project" value="InterPro"/>
</dbReference>
<dbReference type="NCBIfam" id="NF007691">
    <property type="entry name" value="PRK10369.1"/>
    <property type="match status" value="1"/>
</dbReference>
<dbReference type="PANTHER" id="PTHR43653:SF1">
    <property type="entry name" value="CYTOCHROME C-TYPE BIOGENESIS PROTEIN CCMF"/>
    <property type="match status" value="1"/>
</dbReference>
<evidence type="ECO:0000256" key="9">
    <source>
        <dbReference type="ARBA" id="ARBA00037230"/>
    </source>
</evidence>